<keyword evidence="6 9" id="KW-0067">ATP-binding</keyword>
<dbReference type="Pfam" id="PF00069">
    <property type="entry name" value="Pkinase"/>
    <property type="match status" value="1"/>
</dbReference>
<feature type="region of interest" description="Disordered" evidence="11">
    <location>
        <begin position="1"/>
        <end position="20"/>
    </location>
</feature>
<dbReference type="PANTHER" id="PTHR48016:SF32">
    <property type="entry name" value="MITOGEN-ACTIVATED PROTEIN KINASE KINASE KINASE 4"/>
    <property type="match status" value="1"/>
</dbReference>
<evidence type="ECO:0000256" key="3">
    <source>
        <dbReference type="ARBA" id="ARBA00022679"/>
    </source>
</evidence>
<evidence type="ECO:0000256" key="10">
    <source>
        <dbReference type="PROSITE-ProRule" id="PRU10141"/>
    </source>
</evidence>
<dbReference type="PROSITE" id="PS00108">
    <property type="entry name" value="PROTEIN_KINASE_ST"/>
    <property type="match status" value="1"/>
</dbReference>
<evidence type="ECO:0000313" key="13">
    <source>
        <dbReference type="EMBL" id="RPA95318.1"/>
    </source>
</evidence>
<evidence type="ECO:0000256" key="11">
    <source>
        <dbReference type="SAM" id="MobiDB-lite"/>
    </source>
</evidence>
<organism evidence="13 14">
    <name type="scientific">Choiromyces venosus 120613-1</name>
    <dbReference type="NCBI Taxonomy" id="1336337"/>
    <lineage>
        <taxon>Eukaryota</taxon>
        <taxon>Fungi</taxon>
        <taxon>Dikarya</taxon>
        <taxon>Ascomycota</taxon>
        <taxon>Pezizomycotina</taxon>
        <taxon>Pezizomycetes</taxon>
        <taxon>Pezizales</taxon>
        <taxon>Tuberaceae</taxon>
        <taxon>Choiromyces</taxon>
    </lineage>
</organism>
<keyword evidence="4 9" id="KW-0547">Nucleotide-binding</keyword>
<dbReference type="SUPFAM" id="SSF56112">
    <property type="entry name" value="Protein kinase-like (PK-like)"/>
    <property type="match status" value="1"/>
</dbReference>
<keyword evidence="3 9" id="KW-0808">Transferase</keyword>
<evidence type="ECO:0000256" key="5">
    <source>
        <dbReference type="ARBA" id="ARBA00022777"/>
    </source>
</evidence>
<comment type="similarity">
    <text evidence="1 9">Belongs to the protein kinase superfamily. STE Ser/Thr protein kinase family. MAP kinase kinase kinase subfamily.</text>
</comment>
<evidence type="ECO:0000256" key="8">
    <source>
        <dbReference type="ARBA" id="ARBA00048130"/>
    </source>
</evidence>
<evidence type="ECO:0000313" key="14">
    <source>
        <dbReference type="Proteomes" id="UP000276215"/>
    </source>
</evidence>
<dbReference type="SMART" id="SM00220">
    <property type="entry name" value="S_TKc"/>
    <property type="match status" value="1"/>
</dbReference>
<accession>A0A3N4JEB2</accession>
<keyword evidence="5 9" id="KW-0418">Kinase</keyword>
<proteinExistence type="inferred from homology"/>
<evidence type="ECO:0000259" key="12">
    <source>
        <dbReference type="PROSITE" id="PS50011"/>
    </source>
</evidence>
<feature type="compositionally biased region" description="Acidic residues" evidence="11">
    <location>
        <begin position="66"/>
        <end position="84"/>
    </location>
</feature>
<evidence type="ECO:0000256" key="6">
    <source>
        <dbReference type="ARBA" id="ARBA00022840"/>
    </source>
</evidence>
<dbReference type="GO" id="GO:0004707">
    <property type="term" value="F:MAP kinase activity"/>
    <property type="evidence" value="ECO:0007669"/>
    <property type="project" value="UniProtKB-EC"/>
</dbReference>
<dbReference type="InterPro" id="IPR000719">
    <property type="entry name" value="Prot_kinase_dom"/>
</dbReference>
<dbReference type="Proteomes" id="UP000276215">
    <property type="component" value="Unassembled WGS sequence"/>
</dbReference>
<dbReference type="Gene3D" id="1.10.510.10">
    <property type="entry name" value="Transferase(Phosphotransferase) domain 1"/>
    <property type="match status" value="1"/>
</dbReference>
<feature type="binding site" evidence="10">
    <location>
        <position position="1088"/>
    </location>
    <ligand>
        <name>ATP</name>
        <dbReference type="ChEBI" id="CHEBI:30616"/>
    </ligand>
</feature>
<dbReference type="OrthoDB" id="1043025at2759"/>
<dbReference type="PROSITE" id="PS00107">
    <property type="entry name" value="PROTEIN_KINASE_ATP"/>
    <property type="match status" value="1"/>
</dbReference>
<dbReference type="InterPro" id="IPR050538">
    <property type="entry name" value="MAP_kinase_kinase_kinase"/>
</dbReference>
<dbReference type="EC" id="2.7.11.-" evidence="9"/>
<dbReference type="PROSITE" id="PS50011">
    <property type="entry name" value="PROTEIN_KINASE_DOM"/>
    <property type="match status" value="1"/>
</dbReference>
<dbReference type="InterPro" id="IPR008271">
    <property type="entry name" value="Ser/Thr_kinase_AS"/>
</dbReference>
<dbReference type="InterPro" id="IPR017441">
    <property type="entry name" value="Protein_kinase_ATP_BS"/>
</dbReference>
<protein>
    <recommendedName>
        <fullName evidence="9">MAP kinase kinase kinase</fullName>
        <ecNumber evidence="9">2.7.11.-</ecNumber>
    </recommendedName>
</protein>
<dbReference type="InterPro" id="IPR045801">
    <property type="entry name" value="MEKK4_N"/>
</dbReference>
<keyword evidence="2 9" id="KW-0723">Serine/threonine-protein kinase</keyword>
<evidence type="ECO:0000256" key="1">
    <source>
        <dbReference type="ARBA" id="ARBA00006529"/>
    </source>
</evidence>
<evidence type="ECO:0000256" key="2">
    <source>
        <dbReference type="ARBA" id="ARBA00022527"/>
    </source>
</evidence>
<sequence length="1389" mass="156760">MATSSVRKLDPDQFSGQRGVHFVSNDFSSDIHRLSGSLDGVTHLSHQDDSASSDDSQRSGRQMSVDYDELDGDEEVVVPGDDDVAPIHNGNYSSWTGSGRPGNGVRSLPYSVSEPSGRMSPEGVVDRSSLQRPSAPVRVPSHTYAPGLQRHPMNMTNERSRHRSSSANRSRRDPSALYRSQEKAYVQRLRQGPNSDYFGSTSNFLGSYQHEFEMEDESPSPEVHYGDDMYDGDTLLLYGHDEVEPSAEELKIPENRERLEWHAMLASVLMGDVVKQEKKRLIGNTEEKEGVTMKTELFIGLRAKVCGRSIPAQRRILEEGRAKVDALIDDIIHFEIQGKDKTDKSPREQVQDIILRWEKCEQLWPTRAAMMDAKPTCASPPFMASCDALVAWNNITELINTELKILQNWVGNDDLDFARQNINSASDVSSIDRESSFLDRILKEDNLKSLIGESNMLLGLSNVIGKAKKTLIEYAEAFGKRHLPPYVDELLVLIGFPTRLIEEVIGMRLKYAARMREPMSMMTDQLIMQFQSVLQLAVKIKQEYTVISEPEPGWDLPPCMDENFEQVVLDGLRYYFKLIGWRIGSNKNTFKEAEILETEWHFSNDIGRYIEGGDVEVAEQFSSLTSKLLSRLMGHFEKELQEHPETKGEDISKRYKQILDSVRVRQRKLFRFTRLLSQRFENASEYSVEKDKLRGLVDSLIESGHFLVYTASVEHEGVYLVADPSLYDRPHQIQSILRTCFHDDVVREDPPCPYVLIICPQDQLFWDGRILNIDMKEPIVDIKPGRLRLVADGSQTRLANARMSFSHSTNHNLDILIEQRANLPRVNQELMKIKKTTYRLSNTIMDSVEKIRQQTTGLGCQELIQTCFAFATEFGQRSVLYMDNNRKAMNNLKLTRLAIDWVSFICDDCVASNRMTFRWAVKALEFAMVMTRGQNILSFSETEYERLRSKVAGCMSLLISHFDIMGARSTLAAQAEKQRMEILAGQVKKMEVGKLLEDNEAADHVREEWLRQLAEIDNARKGLLSERQALGRVLDDSNQTDRSLTSLSRSSFSNVSLRWQQGQFVGGGTFGTVYTAMNLDSGYLMAVKEIRLQDPQVIPAIANAIREEMQVLELLDHPNIVQYFGIEVHRDKVCLFMEYCSGGSLAGLLEHGRIEDETVVMIYTLQMLEGLAYLHESGIVHRDIKPENILLDHNGIIKYVDFGAAKVIARQGKTRGTSTTTSGAPSGVAARTNLNSMTGTPMYMSPEVITGSDKGRHGSIDIWSLGCVVLEMATGRRPWANLDNEWAIMWNIAAGHPPQLPTPDQLSERGIDFLKKSFERDPGIRPSAAELLQHEWVCIPLSFLEASDGRGVAGGRLMMMRGEQISTIRNQVIEPSTPVSETSSGTSSR</sequence>
<dbReference type="PIRSF" id="PIRSF037579">
    <property type="entry name" value="MAPKKK_SSK22"/>
    <property type="match status" value="1"/>
</dbReference>
<evidence type="ECO:0000256" key="4">
    <source>
        <dbReference type="ARBA" id="ARBA00022741"/>
    </source>
</evidence>
<dbReference type="Pfam" id="PF19431">
    <property type="entry name" value="MEKK4_N"/>
    <property type="match status" value="1"/>
</dbReference>
<name>A0A3N4JEB2_9PEZI</name>
<dbReference type="EMBL" id="ML120427">
    <property type="protein sequence ID" value="RPA95318.1"/>
    <property type="molecule type" value="Genomic_DNA"/>
</dbReference>
<dbReference type="STRING" id="1336337.A0A3N4JEB2"/>
<feature type="region of interest" description="Disordered" evidence="11">
    <location>
        <begin position="40"/>
        <end position="179"/>
    </location>
</feature>
<dbReference type="InterPro" id="IPR017240">
    <property type="entry name" value="MAPKKK_Ssk2/Ssk22"/>
</dbReference>
<dbReference type="GO" id="GO:0005524">
    <property type="term" value="F:ATP binding"/>
    <property type="evidence" value="ECO:0007669"/>
    <property type="project" value="UniProtKB-UniRule"/>
</dbReference>
<dbReference type="CDD" id="cd06626">
    <property type="entry name" value="STKc_MEKK4"/>
    <property type="match status" value="1"/>
</dbReference>
<dbReference type="InterPro" id="IPR011009">
    <property type="entry name" value="Kinase-like_dom_sf"/>
</dbReference>
<keyword evidence="14" id="KW-1185">Reference proteome</keyword>
<dbReference type="GO" id="GO:0004709">
    <property type="term" value="F:MAP kinase kinase kinase activity"/>
    <property type="evidence" value="ECO:0007669"/>
    <property type="project" value="UniProtKB-UniRule"/>
</dbReference>
<dbReference type="GO" id="GO:0051403">
    <property type="term" value="P:stress-activated MAPK cascade"/>
    <property type="evidence" value="ECO:0007669"/>
    <property type="project" value="InterPro"/>
</dbReference>
<reference evidence="13 14" key="1">
    <citation type="journal article" date="2018" name="Nat. Ecol. Evol.">
        <title>Pezizomycetes genomes reveal the molecular basis of ectomycorrhizal truffle lifestyle.</title>
        <authorList>
            <person name="Murat C."/>
            <person name="Payen T."/>
            <person name="Noel B."/>
            <person name="Kuo A."/>
            <person name="Morin E."/>
            <person name="Chen J."/>
            <person name="Kohler A."/>
            <person name="Krizsan K."/>
            <person name="Balestrini R."/>
            <person name="Da Silva C."/>
            <person name="Montanini B."/>
            <person name="Hainaut M."/>
            <person name="Levati E."/>
            <person name="Barry K.W."/>
            <person name="Belfiori B."/>
            <person name="Cichocki N."/>
            <person name="Clum A."/>
            <person name="Dockter R.B."/>
            <person name="Fauchery L."/>
            <person name="Guy J."/>
            <person name="Iotti M."/>
            <person name="Le Tacon F."/>
            <person name="Lindquist E.A."/>
            <person name="Lipzen A."/>
            <person name="Malagnac F."/>
            <person name="Mello A."/>
            <person name="Molinier V."/>
            <person name="Miyauchi S."/>
            <person name="Poulain J."/>
            <person name="Riccioni C."/>
            <person name="Rubini A."/>
            <person name="Sitrit Y."/>
            <person name="Splivallo R."/>
            <person name="Traeger S."/>
            <person name="Wang M."/>
            <person name="Zifcakova L."/>
            <person name="Wipf D."/>
            <person name="Zambonelli A."/>
            <person name="Paolocci F."/>
            <person name="Nowrousian M."/>
            <person name="Ottonello S."/>
            <person name="Baldrian P."/>
            <person name="Spatafora J.W."/>
            <person name="Henrissat B."/>
            <person name="Nagy L.G."/>
            <person name="Aury J.M."/>
            <person name="Wincker P."/>
            <person name="Grigoriev I.V."/>
            <person name="Bonfante P."/>
            <person name="Martin F.M."/>
        </authorList>
    </citation>
    <scope>NUCLEOTIDE SEQUENCE [LARGE SCALE GENOMIC DNA]</scope>
    <source>
        <strain evidence="13 14">120613-1</strain>
    </source>
</reference>
<evidence type="ECO:0000256" key="9">
    <source>
        <dbReference type="PIRNR" id="PIRNR037579"/>
    </source>
</evidence>
<comment type="catalytic activity">
    <reaction evidence="8">
        <text>L-seryl-[protein] + ATP = O-phospho-L-seryl-[protein] + ADP + H(+)</text>
        <dbReference type="Rhea" id="RHEA:17989"/>
        <dbReference type="Rhea" id="RHEA-COMP:9863"/>
        <dbReference type="Rhea" id="RHEA-COMP:11604"/>
        <dbReference type="ChEBI" id="CHEBI:15378"/>
        <dbReference type="ChEBI" id="CHEBI:29999"/>
        <dbReference type="ChEBI" id="CHEBI:30616"/>
        <dbReference type="ChEBI" id="CHEBI:83421"/>
        <dbReference type="ChEBI" id="CHEBI:456216"/>
        <dbReference type="EC" id="2.7.11.24"/>
    </reaction>
    <physiologicalReaction direction="left-to-right" evidence="8">
        <dbReference type="Rhea" id="RHEA:17990"/>
    </physiologicalReaction>
</comment>
<evidence type="ECO:0000256" key="7">
    <source>
        <dbReference type="ARBA" id="ARBA00047919"/>
    </source>
</evidence>
<gene>
    <name evidence="13" type="ORF">L873DRAFT_1792341</name>
</gene>
<dbReference type="PANTHER" id="PTHR48016">
    <property type="entry name" value="MAP KINASE KINASE KINASE SSK2-RELATED-RELATED"/>
    <property type="match status" value="1"/>
</dbReference>
<comment type="catalytic activity">
    <reaction evidence="7">
        <text>L-threonyl-[protein] + ATP = O-phospho-L-threonyl-[protein] + ADP + H(+)</text>
        <dbReference type="Rhea" id="RHEA:46608"/>
        <dbReference type="Rhea" id="RHEA-COMP:11060"/>
        <dbReference type="Rhea" id="RHEA-COMP:11605"/>
        <dbReference type="ChEBI" id="CHEBI:15378"/>
        <dbReference type="ChEBI" id="CHEBI:30013"/>
        <dbReference type="ChEBI" id="CHEBI:30616"/>
        <dbReference type="ChEBI" id="CHEBI:61977"/>
        <dbReference type="ChEBI" id="CHEBI:456216"/>
        <dbReference type="EC" id="2.7.11.24"/>
    </reaction>
    <physiologicalReaction direction="left-to-right" evidence="7">
        <dbReference type="Rhea" id="RHEA:46609"/>
    </physiologicalReaction>
</comment>
<dbReference type="GO" id="GO:0005737">
    <property type="term" value="C:cytoplasm"/>
    <property type="evidence" value="ECO:0007669"/>
    <property type="project" value="InterPro"/>
</dbReference>
<feature type="domain" description="Protein kinase" evidence="12">
    <location>
        <begin position="1059"/>
        <end position="1337"/>
    </location>
</feature>
<dbReference type="GO" id="GO:0038066">
    <property type="term" value="P:p38MAPK cascade"/>
    <property type="evidence" value="ECO:0007669"/>
    <property type="project" value="UniProtKB-UniRule"/>
</dbReference>